<dbReference type="SMART" id="SM00065">
    <property type="entry name" value="GAF"/>
    <property type="match status" value="1"/>
</dbReference>
<dbReference type="InterPro" id="IPR003018">
    <property type="entry name" value="GAF"/>
</dbReference>
<dbReference type="InterPro" id="IPR051448">
    <property type="entry name" value="CdaR-like_regulators"/>
</dbReference>
<dbReference type="PANTHER" id="PTHR33744:SF1">
    <property type="entry name" value="DNA-BINDING TRANSCRIPTIONAL ACTIVATOR ADER"/>
    <property type="match status" value="1"/>
</dbReference>
<evidence type="ECO:0000259" key="1">
    <source>
        <dbReference type="SMART" id="SM00065"/>
    </source>
</evidence>
<gene>
    <name evidence="2" type="ORF">C7B46_04870</name>
</gene>
<feature type="domain" description="GAF" evidence="1">
    <location>
        <begin position="92"/>
        <end position="240"/>
    </location>
</feature>
<dbReference type="Pfam" id="PF13556">
    <property type="entry name" value="HTH_30"/>
    <property type="match status" value="1"/>
</dbReference>
<dbReference type="EMBL" id="PXYW01000008">
    <property type="protein sequence ID" value="PSR34472.1"/>
    <property type="molecule type" value="Genomic_DNA"/>
</dbReference>
<dbReference type="InterPro" id="IPR029016">
    <property type="entry name" value="GAF-like_dom_sf"/>
</dbReference>
<evidence type="ECO:0000313" key="2">
    <source>
        <dbReference type="EMBL" id="PSR34472.1"/>
    </source>
</evidence>
<dbReference type="Gene3D" id="1.10.10.2840">
    <property type="entry name" value="PucR C-terminal helix-turn-helix domain"/>
    <property type="match status" value="1"/>
</dbReference>
<dbReference type="Pfam" id="PF13185">
    <property type="entry name" value="GAF_2"/>
    <property type="match status" value="1"/>
</dbReference>
<protein>
    <recommendedName>
        <fullName evidence="1">GAF domain-containing protein</fullName>
    </recommendedName>
</protein>
<reference evidence="2 3" key="1">
    <citation type="journal article" date="2014" name="BMC Genomics">
        <title>Comparison of environmental and isolate Sulfobacillus genomes reveals diverse carbon, sulfur, nitrogen, and hydrogen metabolisms.</title>
        <authorList>
            <person name="Justice N.B."/>
            <person name="Norman A."/>
            <person name="Brown C.T."/>
            <person name="Singh A."/>
            <person name="Thomas B.C."/>
            <person name="Banfield J.F."/>
        </authorList>
    </citation>
    <scope>NUCLEOTIDE SEQUENCE [LARGE SCALE GENOMIC DNA]</scope>
    <source>
        <strain evidence="2">AMDSBA4</strain>
    </source>
</reference>
<dbReference type="PANTHER" id="PTHR33744">
    <property type="entry name" value="CARBOHYDRATE DIACID REGULATOR"/>
    <property type="match status" value="1"/>
</dbReference>
<dbReference type="InterPro" id="IPR042070">
    <property type="entry name" value="PucR_C-HTH_sf"/>
</dbReference>
<proteinExistence type="predicted"/>
<dbReference type="Gene3D" id="3.30.450.40">
    <property type="match status" value="1"/>
</dbReference>
<dbReference type="InterPro" id="IPR025736">
    <property type="entry name" value="PucR_C-HTH_dom"/>
</dbReference>
<sequence length="643" mass="71294">MSVMHNKGYSSANMLTLLDTIGKWVSQIDSDTEGIYRIHPHWPADLASDPIAEALSGLLRAIQQQMRQVTVQHAASVKIMGQLAEDIASLAPLQEVLQRICDTARYLLASDIGYIALLNDAKDAIVVQAGSGVSPALIGVRQRLGQGIGGRVILTKRPTVFKNYPAEVRRDPEVENAIDREHIISAIAVPLIRGDHAIGVLYTAMRSIHEYGPEEIELAANLAMLASVAIHNAALYDQTAWLMKINQEFAQIALIDNVLDHICVTLGKLTNSRVSVLDSRALPIAMGNRTVWEIDEVTGPLKKFFSQKSSADYSFTTPRNEVGILSPLDSRRGIAAVLALVKHPPYATLSERDFVAIDRAKHFLELGLNQLRLRHEVHLAATSAFLQNVIGGHFSAELLADQARQLQLDRPDRYGLLVAYVGSPSDVSLHRVAIQEMLAGVRIPIQHHSLVASMVEDNCFIGLSESSSIETMATYLHETLTALVAPYPVWIAVGEPCPQWLEYSRQWHNCLTTLQWHSRVRPQIPVISSTEYGLIGVLFDASNVDQVKRFCDVTLGPLYDYDQQAGSDLLHTLLIYLDHECELRSSATALHIHYNTLRYRLQQIASILSIDLEEHSTRQQLRMALWCQEAFGFLSPASSPKPS</sequence>
<accession>A0A2T2XIY7</accession>
<name>A0A2T2XIY7_9FIRM</name>
<comment type="caution">
    <text evidence="2">The sequence shown here is derived from an EMBL/GenBank/DDBJ whole genome shotgun (WGS) entry which is preliminary data.</text>
</comment>
<dbReference type="Proteomes" id="UP000242972">
    <property type="component" value="Unassembled WGS sequence"/>
</dbReference>
<dbReference type="SUPFAM" id="SSF55781">
    <property type="entry name" value="GAF domain-like"/>
    <property type="match status" value="1"/>
</dbReference>
<dbReference type="AlphaFoldDB" id="A0A2T2XIY7"/>
<evidence type="ECO:0000313" key="3">
    <source>
        <dbReference type="Proteomes" id="UP000242972"/>
    </source>
</evidence>
<organism evidence="2 3">
    <name type="scientific">Sulfobacillus benefaciens</name>
    <dbReference type="NCBI Taxonomy" id="453960"/>
    <lineage>
        <taxon>Bacteria</taxon>
        <taxon>Bacillati</taxon>
        <taxon>Bacillota</taxon>
        <taxon>Clostridia</taxon>
        <taxon>Eubacteriales</taxon>
        <taxon>Clostridiales Family XVII. Incertae Sedis</taxon>
        <taxon>Sulfobacillus</taxon>
    </lineage>
</organism>